<dbReference type="InterPro" id="IPR036397">
    <property type="entry name" value="RNaseH_sf"/>
</dbReference>
<name>A0A024TTF8_9STRA</name>
<evidence type="ECO:0000256" key="1">
    <source>
        <dbReference type="SAM" id="MobiDB-lite"/>
    </source>
</evidence>
<evidence type="ECO:0000313" key="2">
    <source>
        <dbReference type="EMBL" id="ETV97410.1"/>
    </source>
</evidence>
<dbReference type="GO" id="GO:0003676">
    <property type="term" value="F:nucleic acid binding"/>
    <property type="evidence" value="ECO:0007669"/>
    <property type="project" value="InterPro"/>
</dbReference>
<dbReference type="Gene3D" id="3.30.420.10">
    <property type="entry name" value="Ribonuclease H-like superfamily/Ribonuclease H"/>
    <property type="match status" value="1"/>
</dbReference>
<sequence length="131" mass="14707">MFGVPFTNETKAELWKKLKVHVDKIDIEVVAMAKAAGHQVAYTPPYHSDLQPIETVGRQYTQETTFQDVRLRLVEDFDELKPSSIKGCIHKADRQLERLAQYIKDQEDNDDDSDSDASSDSSDDSSGSASD</sequence>
<dbReference type="VEuPathDB" id="FungiDB:H310_09740"/>
<accession>A0A024TTF8</accession>
<reference evidence="2" key="1">
    <citation type="submission" date="2013-12" db="EMBL/GenBank/DDBJ databases">
        <title>The Genome Sequence of Aphanomyces invadans NJM9701.</title>
        <authorList>
            <consortium name="The Broad Institute Genomics Platform"/>
            <person name="Russ C."/>
            <person name="Tyler B."/>
            <person name="van West P."/>
            <person name="Dieguez-Uribeondo J."/>
            <person name="Young S.K."/>
            <person name="Zeng Q."/>
            <person name="Gargeya S."/>
            <person name="Fitzgerald M."/>
            <person name="Abouelleil A."/>
            <person name="Alvarado L."/>
            <person name="Chapman S.B."/>
            <person name="Gainer-Dewar J."/>
            <person name="Goldberg J."/>
            <person name="Griggs A."/>
            <person name="Gujja S."/>
            <person name="Hansen M."/>
            <person name="Howarth C."/>
            <person name="Imamovic A."/>
            <person name="Ireland A."/>
            <person name="Larimer J."/>
            <person name="McCowan C."/>
            <person name="Murphy C."/>
            <person name="Pearson M."/>
            <person name="Poon T.W."/>
            <person name="Priest M."/>
            <person name="Roberts A."/>
            <person name="Saif S."/>
            <person name="Shea T."/>
            <person name="Sykes S."/>
            <person name="Wortman J."/>
            <person name="Nusbaum C."/>
            <person name="Birren B."/>
        </authorList>
    </citation>
    <scope>NUCLEOTIDE SEQUENCE [LARGE SCALE GENOMIC DNA]</scope>
    <source>
        <strain evidence="2">NJM9701</strain>
    </source>
</reference>
<dbReference type="RefSeq" id="XP_008874118.1">
    <property type="nucleotide sequence ID" value="XM_008875896.1"/>
</dbReference>
<dbReference type="PANTHER" id="PTHR33939:SF1">
    <property type="entry name" value="DUF4371 DOMAIN-CONTAINING PROTEIN"/>
    <property type="match status" value="1"/>
</dbReference>
<dbReference type="EMBL" id="KI913973">
    <property type="protein sequence ID" value="ETV97410.1"/>
    <property type="molecule type" value="Genomic_DNA"/>
</dbReference>
<dbReference type="PANTHER" id="PTHR33939">
    <property type="entry name" value="PROTEIN CBG22215"/>
    <property type="match status" value="1"/>
</dbReference>
<dbReference type="GeneID" id="20086790"/>
<organism evidence="2">
    <name type="scientific">Aphanomyces invadans</name>
    <dbReference type="NCBI Taxonomy" id="157072"/>
    <lineage>
        <taxon>Eukaryota</taxon>
        <taxon>Sar</taxon>
        <taxon>Stramenopiles</taxon>
        <taxon>Oomycota</taxon>
        <taxon>Saprolegniomycetes</taxon>
        <taxon>Saprolegniales</taxon>
        <taxon>Verrucalvaceae</taxon>
        <taxon>Aphanomyces</taxon>
    </lineage>
</organism>
<evidence type="ECO:0008006" key="3">
    <source>
        <dbReference type="Google" id="ProtNLM"/>
    </source>
</evidence>
<protein>
    <recommendedName>
        <fullName evidence="3">Tc1-like transposase DDE domain-containing protein</fullName>
    </recommendedName>
</protein>
<gene>
    <name evidence="2" type="ORF">H310_09740</name>
</gene>
<feature type="compositionally biased region" description="Acidic residues" evidence="1">
    <location>
        <begin position="107"/>
        <end position="123"/>
    </location>
</feature>
<dbReference type="AlphaFoldDB" id="A0A024TTF8"/>
<dbReference type="OrthoDB" id="78715at2759"/>
<proteinExistence type="predicted"/>
<feature type="region of interest" description="Disordered" evidence="1">
    <location>
        <begin position="102"/>
        <end position="131"/>
    </location>
</feature>